<sequence length="332" mass="37607">MNVTLDWVFWAICGGTTLVAALQVLVLVKSNSSKVLLEHKVQELQLSTEQGFGQTDKELENTSNSVNNKIDEVVNDTNKLIQNLHEQLIEAHIHQTSTLEKSISKQSNDLASLLTELSKSSSHQAEQLTLQINRFEADILEQINTQTTKLDKQQLQYFEQSQKSIKQLTASAQQQSQSLLSVIDKNQFENKQMHRATIEQLTSLVESLRCDNLVSLSNELAKHQDLNIETADFIKQLGDCKVTQITDKHSNQVTKLLYIDGVRRSSETYAGKQLKYQMTYSPQGQPEMGTEFDANGNAIFEYVYDEAGEINQRIEREFDANDVAVKQTETTY</sequence>
<keyword evidence="1" id="KW-0812">Transmembrane</keyword>
<dbReference type="Proteomes" id="UP001310248">
    <property type="component" value="Unassembled WGS sequence"/>
</dbReference>
<evidence type="ECO:0000313" key="3">
    <source>
        <dbReference type="Proteomes" id="UP001310248"/>
    </source>
</evidence>
<evidence type="ECO:0000256" key="1">
    <source>
        <dbReference type="SAM" id="Phobius"/>
    </source>
</evidence>
<protein>
    <recommendedName>
        <fullName evidence="4">Methyl-accepting chemotaxis protein</fullName>
    </recommendedName>
</protein>
<evidence type="ECO:0008006" key="4">
    <source>
        <dbReference type="Google" id="ProtNLM"/>
    </source>
</evidence>
<dbReference type="EMBL" id="JAYDYW010000017">
    <property type="protein sequence ID" value="MEE1676159.1"/>
    <property type="molecule type" value="Genomic_DNA"/>
</dbReference>
<comment type="caution">
    <text evidence="2">The sequence shown here is derived from an EMBL/GenBank/DDBJ whole genome shotgun (WGS) entry which is preliminary data.</text>
</comment>
<organism evidence="2 3">
    <name type="scientific">Agarivorans aestuarii</name>
    <dbReference type="NCBI Taxonomy" id="1563703"/>
    <lineage>
        <taxon>Bacteria</taxon>
        <taxon>Pseudomonadati</taxon>
        <taxon>Pseudomonadota</taxon>
        <taxon>Gammaproteobacteria</taxon>
        <taxon>Alteromonadales</taxon>
        <taxon>Alteromonadaceae</taxon>
        <taxon>Agarivorans</taxon>
    </lineage>
</organism>
<feature type="transmembrane region" description="Helical" evidence="1">
    <location>
        <begin position="7"/>
        <end position="28"/>
    </location>
</feature>
<reference evidence="2 3" key="2">
    <citation type="submission" date="2023-12" db="EMBL/GenBank/DDBJ databases">
        <authorList>
            <consortium name="Cladostephus spongiosus"/>
            <person name="Lorente B."/>
            <person name="Cabral C."/>
            <person name="Frias J."/>
            <person name="Faria J."/>
            <person name="Toubarro D."/>
        </authorList>
    </citation>
    <scope>NUCLEOTIDE SEQUENCE [LARGE SCALE GENOMIC DNA]</scope>
    <source>
        <strain evidence="2 3">ZMCS4</strain>
    </source>
</reference>
<keyword evidence="1" id="KW-1133">Transmembrane helix</keyword>
<proteinExistence type="predicted"/>
<keyword evidence="3" id="KW-1185">Reference proteome</keyword>
<name>A0ABU7GAN0_9ALTE</name>
<gene>
    <name evidence="2" type="ORF">SNR37_001486</name>
</gene>
<accession>A0ABU7GAN0</accession>
<dbReference type="RefSeq" id="WP_329776870.1">
    <property type="nucleotide sequence ID" value="NZ_JAYDYW010000017.1"/>
</dbReference>
<evidence type="ECO:0000313" key="2">
    <source>
        <dbReference type="EMBL" id="MEE1676159.1"/>
    </source>
</evidence>
<reference evidence="3" key="1">
    <citation type="submission" date="2023-07" db="EMBL/GenBank/DDBJ databases">
        <title>Draft genome sequence of Agarivorans aestuarii strain ZMCS4, a CAZymes producing bacteria isolated from the marine brown algae Clodostephus spongiosus.</title>
        <authorList>
            <person name="Lorente B."/>
            <person name="Cabral C."/>
            <person name="Frias J."/>
            <person name="Faria J."/>
            <person name="Toubarro D."/>
        </authorList>
    </citation>
    <scope>NUCLEOTIDE SEQUENCE [LARGE SCALE GENOMIC DNA]</scope>
    <source>
        <strain evidence="3">ZMCS4</strain>
    </source>
</reference>
<keyword evidence="1" id="KW-0472">Membrane</keyword>